<dbReference type="RefSeq" id="WP_098076542.1">
    <property type="nucleotide sequence ID" value="NZ_PDEQ01000006.1"/>
</dbReference>
<reference evidence="3 4" key="1">
    <citation type="submission" date="2017-10" db="EMBL/GenBank/DDBJ databases">
        <title>Draft genome of Longibacter Salinarum.</title>
        <authorList>
            <person name="Goh K.M."/>
            <person name="Shamsir M.S."/>
            <person name="Lim S.W."/>
        </authorList>
    </citation>
    <scope>NUCLEOTIDE SEQUENCE [LARGE SCALE GENOMIC DNA]</scope>
    <source>
        <strain evidence="3 4">KCTC 52045</strain>
    </source>
</reference>
<name>A0A2A8CWG7_9BACT</name>
<feature type="compositionally biased region" description="Basic and acidic residues" evidence="1">
    <location>
        <begin position="1"/>
        <end position="15"/>
    </location>
</feature>
<keyword evidence="2" id="KW-0812">Transmembrane</keyword>
<proteinExistence type="predicted"/>
<dbReference type="Proteomes" id="UP000220102">
    <property type="component" value="Unassembled WGS sequence"/>
</dbReference>
<dbReference type="EMBL" id="PDEQ01000006">
    <property type="protein sequence ID" value="PEN12951.1"/>
    <property type="molecule type" value="Genomic_DNA"/>
</dbReference>
<evidence type="ECO:0000313" key="4">
    <source>
        <dbReference type="Proteomes" id="UP000220102"/>
    </source>
</evidence>
<evidence type="ECO:0000256" key="1">
    <source>
        <dbReference type="SAM" id="MobiDB-lite"/>
    </source>
</evidence>
<accession>A0A2A8CWG7</accession>
<feature type="transmembrane region" description="Helical" evidence="2">
    <location>
        <begin position="118"/>
        <end position="142"/>
    </location>
</feature>
<keyword evidence="4" id="KW-1185">Reference proteome</keyword>
<dbReference type="Gene3D" id="3.40.50.720">
    <property type="entry name" value="NAD(P)-binding Rossmann-like Domain"/>
    <property type="match status" value="1"/>
</dbReference>
<comment type="caution">
    <text evidence="3">The sequence shown here is derived from an EMBL/GenBank/DDBJ whole genome shotgun (WGS) entry which is preliminary data.</text>
</comment>
<dbReference type="AlphaFoldDB" id="A0A2A8CWG7"/>
<evidence type="ECO:0000256" key="2">
    <source>
        <dbReference type="SAM" id="Phobius"/>
    </source>
</evidence>
<keyword evidence="2" id="KW-1133">Transmembrane helix</keyword>
<feature type="transmembrane region" description="Helical" evidence="2">
    <location>
        <begin position="50"/>
        <end position="71"/>
    </location>
</feature>
<dbReference type="PANTHER" id="PTHR43318">
    <property type="entry name" value="UDP-N-ACETYLGLUCOSAMINE 4,6-DEHYDRATASE"/>
    <property type="match status" value="1"/>
</dbReference>
<feature type="region of interest" description="Disordered" evidence="1">
    <location>
        <begin position="1"/>
        <end position="23"/>
    </location>
</feature>
<dbReference type="OrthoDB" id="9783652at2"/>
<sequence length="314" mass="33095">MEQSKDRSVPEDQRMHRPSSIARGKVGGTGQIINFVQWAERVLSSTAHVAVLDLIIGTASFGAALYLHGLVALPSGVWAIPLVAWAPVVASGKTGIFRLMGLHHTLWRYAGTPDITRLLGAVVLGAAAAGGWLSMVVVAGYPTVSVDAILLVVLTDAIIIAGAMVVTRVCVRAGYRVVSTHTDTSEAVSVLIVGLGAESEFALRALRQKAKSGRVVRGFIGEAEDHGYLMQGLPVIGGEENVREAVVDLSIDEIIVPSTASRDRSESVQQVVSKPEAMDVSVVRFAVDVSSASGVTDNQEAQTITREATAKPPV</sequence>
<evidence type="ECO:0000313" key="3">
    <source>
        <dbReference type="EMBL" id="PEN12951.1"/>
    </source>
</evidence>
<dbReference type="InterPro" id="IPR051203">
    <property type="entry name" value="Polysaccharide_Synthase-Rel"/>
</dbReference>
<feature type="transmembrane region" description="Helical" evidence="2">
    <location>
        <begin position="77"/>
        <end position="97"/>
    </location>
</feature>
<organism evidence="3 4">
    <name type="scientific">Longibacter salinarum</name>
    <dbReference type="NCBI Taxonomy" id="1850348"/>
    <lineage>
        <taxon>Bacteria</taxon>
        <taxon>Pseudomonadati</taxon>
        <taxon>Rhodothermota</taxon>
        <taxon>Rhodothermia</taxon>
        <taxon>Rhodothermales</taxon>
        <taxon>Salisaetaceae</taxon>
        <taxon>Longibacter</taxon>
    </lineage>
</organism>
<protein>
    <submittedName>
        <fullName evidence="3">Uncharacterized protein</fullName>
    </submittedName>
</protein>
<keyword evidence="2" id="KW-0472">Membrane</keyword>
<feature type="transmembrane region" description="Helical" evidence="2">
    <location>
        <begin position="148"/>
        <end position="171"/>
    </location>
</feature>
<dbReference type="PANTHER" id="PTHR43318:SF2">
    <property type="entry name" value="UDP-N-ACETYLGLUCOSAMINE 4,6-DEHYDRATASE (INVERTING)"/>
    <property type="match status" value="1"/>
</dbReference>
<gene>
    <name evidence="3" type="ORF">CRI94_13205</name>
</gene>